<keyword evidence="4" id="KW-0238">DNA-binding</keyword>
<dbReference type="InterPro" id="IPR009057">
    <property type="entry name" value="Homeodomain-like_sf"/>
</dbReference>
<dbReference type="InterPro" id="IPR058031">
    <property type="entry name" value="AAA_lid_NorR"/>
</dbReference>
<protein>
    <submittedName>
        <fullName evidence="7">Sigma-54-dependent Fis family transcriptional regulator</fullName>
    </submittedName>
</protein>
<dbReference type="SUPFAM" id="SSF46689">
    <property type="entry name" value="Homeodomain-like"/>
    <property type="match status" value="1"/>
</dbReference>
<evidence type="ECO:0000256" key="5">
    <source>
        <dbReference type="ARBA" id="ARBA00023163"/>
    </source>
</evidence>
<dbReference type="Pfam" id="PF00158">
    <property type="entry name" value="Sigma54_activat"/>
    <property type="match status" value="1"/>
</dbReference>
<dbReference type="PROSITE" id="PS00675">
    <property type="entry name" value="SIGMA54_INTERACT_1"/>
    <property type="match status" value="1"/>
</dbReference>
<dbReference type="SMART" id="SM00382">
    <property type="entry name" value="AAA"/>
    <property type="match status" value="1"/>
</dbReference>
<dbReference type="Gene3D" id="3.40.50.300">
    <property type="entry name" value="P-loop containing nucleotide triphosphate hydrolases"/>
    <property type="match status" value="1"/>
</dbReference>
<name>A0ABW8GHH1_9PROT</name>
<evidence type="ECO:0000259" key="6">
    <source>
        <dbReference type="PROSITE" id="PS50045"/>
    </source>
</evidence>
<dbReference type="EMBL" id="JBIWXY010000001">
    <property type="protein sequence ID" value="MFJ5444823.1"/>
    <property type="molecule type" value="Genomic_DNA"/>
</dbReference>
<dbReference type="PROSITE" id="PS00676">
    <property type="entry name" value="SIGMA54_INTERACT_2"/>
    <property type="match status" value="1"/>
</dbReference>
<sequence>MQNPAHDYSQLLHARNEFLARGVVENGGVSEEIERSWRRCVENGMEVGAQVRTEILTRQELLVKQEANQLLLSQARPEMESLNEQISHTRSVIVLTDAQGFILHSQGNSEFLDDAQRVALIPGSSWQESLRGTNAIGTALIERAAMMVQGAEHFLERNQVLACSAVPILSARNQVMGTLDVSTDASMSQQHTLALVRMSAQMIENRLFTASNEGAYSLHFHARPEFIGTLWEGIAIFDEHHRLVALNRSGQFQLGMVLDDIDNLAFSDLFAARPETLMQAQQAAKSLITPLYTAHEARLYARVEIRQPVAAQPTDVNTISISKRCPASLNMLNTGDPRIARAISQVELVINQDIPILIEGETGAGKELFARAIHEASDCSQGPWIAVNCAALPEGLIESELFGYEEGAFTGARRKGSPGKLEQADGGTLFLDEIGDMPLALQARLLRVLQERSVTPLGSTKSKPVNFALLSATNQKLREKVESGEFRRDLYYRLNGLTITLPALRQRQDLQALVDTILQTENATGKAIDADVMELFKAHPWPGNMRQLHNVLRTALALSGKAPISMMHLTQDFFDDMENTGAEDNDLSLNSLTAEAIKAAMQAHRGNISAVARQLGISRNTLYRRMHAMNML</sequence>
<keyword evidence="8" id="KW-1185">Reference proteome</keyword>
<dbReference type="PROSITE" id="PS00688">
    <property type="entry name" value="SIGMA54_INTERACT_3"/>
    <property type="match status" value="1"/>
</dbReference>
<dbReference type="SUPFAM" id="SSF55781">
    <property type="entry name" value="GAF domain-like"/>
    <property type="match status" value="1"/>
</dbReference>
<dbReference type="InterPro" id="IPR027417">
    <property type="entry name" value="P-loop_NTPase"/>
</dbReference>
<dbReference type="PROSITE" id="PS50045">
    <property type="entry name" value="SIGMA54_INTERACT_4"/>
    <property type="match status" value="1"/>
</dbReference>
<dbReference type="InterPro" id="IPR025662">
    <property type="entry name" value="Sigma_54_int_dom_ATP-bd_1"/>
</dbReference>
<dbReference type="InterPro" id="IPR002078">
    <property type="entry name" value="Sigma_54_int"/>
</dbReference>
<dbReference type="InterPro" id="IPR003593">
    <property type="entry name" value="AAA+_ATPase"/>
</dbReference>
<dbReference type="SUPFAM" id="SSF52540">
    <property type="entry name" value="P-loop containing nucleoside triphosphate hydrolases"/>
    <property type="match status" value="1"/>
</dbReference>
<keyword evidence="3" id="KW-0805">Transcription regulation</keyword>
<evidence type="ECO:0000256" key="1">
    <source>
        <dbReference type="ARBA" id="ARBA00022741"/>
    </source>
</evidence>
<dbReference type="PANTHER" id="PTHR32071:SF77">
    <property type="entry name" value="TRANSCRIPTIONAL REGULATORY PROTEIN"/>
    <property type="match status" value="1"/>
</dbReference>
<dbReference type="Gene3D" id="1.10.10.60">
    <property type="entry name" value="Homeodomain-like"/>
    <property type="match status" value="1"/>
</dbReference>
<organism evidence="7 8">
    <name type="scientific">Methylobacillus methanolivorans</name>
    <dbReference type="NCBI Taxonomy" id="1848927"/>
    <lineage>
        <taxon>Bacteria</taxon>
        <taxon>Pseudomonadati</taxon>
        <taxon>Pseudomonadota</taxon>
        <taxon>Betaproteobacteria</taxon>
        <taxon>Nitrosomonadales</taxon>
        <taxon>Methylophilaceae</taxon>
        <taxon>Methylobacillus</taxon>
    </lineage>
</organism>
<dbReference type="RefSeq" id="WP_400878169.1">
    <property type="nucleotide sequence ID" value="NZ_JBIWXY010000001.1"/>
</dbReference>
<feature type="domain" description="Sigma-54 factor interaction" evidence="6">
    <location>
        <begin position="332"/>
        <end position="557"/>
    </location>
</feature>
<evidence type="ECO:0000256" key="4">
    <source>
        <dbReference type="ARBA" id="ARBA00023125"/>
    </source>
</evidence>
<evidence type="ECO:0000313" key="8">
    <source>
        <dbReference type="Proteomes" id="UP001617669"/>
    </source>
</evidence>
<keyword evidence="5" id="KW-0804">Transcription</keyword>
<reference evidence="7 8" key="1">
    <citation type="submission" date="2024-11" db="EMBL/GenBank/DDBJ databases">
        <authorList>
            <person name="Kaparullina E.N."/>
            <person name="Delegan Y.A."/>
            <person name="Doronina N.V."/>
        </authorList>
    </citation>
    <scope>NUCLEOTIDE SEQUENCE [LARGE SCALE GENOMIC DNA]</scope>
    <source>
        <strain evidence="7 8">7sh_L</strain>
    </source>
</reference>
<evidence type="ECO:0000313" key="7">
    <source>
        <dbReference type="EMBL" id="MFJ5444823.1"/>
    </source>
</evidence>
<dbReference type="InterPro" id="IPR029016">
    <property type="entry name" value="GAF-like_dom_sf"/>
</dbReference>
<proteinExistence type="predicted"/>
<dbReference type="PRINTS" id="PR01590">
    <property type="entry name" value="HTHFIS"/>
</dbReference>
<dbReference type="Pfam" id="PF01590">
    <property type="entry name" value="GAF"/>
    <property type="match status" value="1"/>
</dbReference>
<evidence type="ECO:0000256" key="2">
    <source>
        <dbReference type="ARBA" id="ARBA00022840"/>
    </source>
</evidence>
<evidence type="ECO:0000256" key="3">
    <source>
        <dbReference type="ARBA" id="ARBA00023015"/>
    </source>
</evidence>
<dbReference type="InterPro" id="IPR025943">
    <property type="entry name" value="Sigma_54_int_dom_ATP-bd_2"/>
</dbReference>
<keyword evidence="1" id="KW-0547">Nucleotide-binding</keyword>
<gene>
    <name evidence="7" type="ORF">ACIKP9_01125</name>
</gene>
<dbReference type="InterPro" id="IPR003018">
    <property type="entry name" value="GAF"/>
</dbReference>
<dbReference type="InterPro" id="IPR002197">
    <property type="entry name" value="HTH_Fis"/>
</dbReference>
<dbReference type="Pfam" id="PF02954">
    <property type="entry name" value="HTH_8"/>
    <property type="match status" value="1"/>
</dbReference>
<dbReference type="InterPro" id="IPR025944">
    <property type="entry name" value="Sigma_54_int_dom_CS"/>
</dbReference>
<accession>A0ABW8GHH1</accession>
<dbReference type="Gene3D" id="1.10.8.60">
    <property type="match status" value="1"/>
</dbReference>
<dbReference type="Pfam" id="PF25601">
    <property type="entry name" value="AAA_lid_14"/>
    <property type="match status" value="1"/>
</dbReference>
<dbReference type="CDD" id="cd00009">
    <property type="entry name" value="AAA"/>
    <property type="match status" value="1"/>
</dbReference>
<dbReference type="Gene3D" id="3.30.450.40">
    <property type="match status" value="1"/>
</dbReference>
<keyword evidence="2" id="KW-0067">ATP-binding</keyword>
<dbReference type="PANTHER" id="PTHR32071">
    <property type="entry name" value="TRANSCRIPTIONAL REGULATORY PROTEIN"/>
    <property type="match status" value="1"/>
</dbReference>
<comment type="caution">
    <text evidence="7">The sequence shown here is derived from an EMBL/GenBank/DDBJ whole genome shotgun (WGS) entry which is preliminary data.</text>
</comment>
<dbReference type="Proteomes" id="UP001617669">
    <property type="component" value="Unassembled WGS sequence"/>
</dbReference>